<dbReference type="GO" id="GO:0004497">
    <property type="term" value="F:monooxygenase activity"/>
    <property type="evidence" value="ECO:0007669"/>
    <property type="project" value="UniProtKB-KW"/>
</dbReference>
<dbReference type="Gene3D" id="3.50.50.60">
    <property type="entry name" value="FAD/NAD(P)-binding domain"/>
    <property type="match status" value="2"/>
</dbReference>
<dbReference type="SUPFAM" id="SSF51905">
    <property type="entry name" value="FAD/NAD(P)-binding domain"/>
    <property type="match status" value="1"/>
</dbReference>
<name>A0ABW7JJ20_9NOCA</name>
<accession>A0ABW7JJ20</accession>
<sequence length="501" mass="55977">MTAASPNTDRSAHHEVVIIGGGFSGIGFAIKLRQAGFEDFLIIDDADAPGGTWHWNTYPGVAVDIPSFSYQFSFEKRKDWSRSYAPGRELKQYAEQCVAKYGLAQFFRFETTVVTADWDGHGGLWPLVTSTGDELTARHLVNASGVLTRPNTPDIRGVDDFAGHTMHTARWDHSLDLRGKRVAVIGTGASAVQIIPAIAPEVDQLTVYQRTPIWCMPKPDIALSRPMQWALGRIPGSQTVARLASQAFVEITFPVAAHYEGILHFRPAAEKAARAYVRSQVTDPETREKLTPRYGLGCKRPSFHNSYLSTFNRDNVVLETSPITHISADAVHSAEGCAREIDVLILATGFKVMDPDNMPTYTLRGVDGLDLTDWWNEHRLQAYEGISVPGFPNYFTIFGPYGYNGSSYFALIEAQTAHIIRVLEHARKERAAYVEVTQAANDRFFAEMLRRRGNQIFWQDSCANANSYYFDKNGDVPLRPTTTIESAIRSRRFKMSDYSFG</sequence>
<dbReference type="PANTHER" id="PTHR42877">
    <property type="entry name" value="L-ORNITHINE N(5)-MONOOXYGENASE-RELATED"/>
    <property type="match status" value="1"/>
</dbReference>
<organism evidence="1 2">
    <name type="scientific">Antrihabitans spumae</name>
    <dbReference type="NCBI Taxonomy" id="3373370"/>
    <lineage>
        <taxon>Bacteria</taxon>
        <taxon>Bacillati</taxon>
        <taxon>Actinomycetota</taxon>
        <taxon>Actinomycetes</taxon>
        <taxon>Mycobacteriales</taxon>
        <taxon>Nocardiaceae</taxon>
        <taxon>Antrihabitans</taxon>
    </lineage>
</organism>
<keyword evidence="1" id="KW-0503">Monooxygenase</keyword>
<comment type="caution">
    <text evidence="1">The sequence shown here is derived from an EMBL/GenBank/DDBJ whole genome shotgun (WGS) entry which is preliminary data.</text>
</comment>
<dbReference type="EC" id="1.14.13.-" evidence="1"/>
<keyword evidence="1" id="KW-0560">Oxidoreductase</keyword>
<gene>
    <name evidence="1" type="ORF">ACHIPZ_07020</name>
</gene>
<evidence type="ECO:0000313" key="2">
    <source>
        <dbReference type="Proteomes" id="UP001609175"/>
    </source>
</evidence>
<proteinExistence type="predicted"/>
<dbReference type="RefSeq" id="WP_395113402.1">
    <property type="nucleotide sequence ID" value="NZ_JBIMSO010000032.1"/>
</dbReference>
<dbReference type="InterPro" id="IPR051209">
    <property type="entry name" value="FAD-bind_Monooxygenase_sf"/>
</dbReference>
<dbReference type="Pfam" id="PF13738">
    <property type="entry name" value="Pyr_redox_3"/>
    <property type="match status" value="1"/>
</dbReference>
<dbReference type="InterPro" id="IPR036188">
    <property type="entry name" value="FAD/NAD-bd_sf"/>
</dbReference>
<protein>
    <submittedName>
        <fullName evidence="1">Flavin-containing monooxygenase</fullName>
        <ecNumber evidence="1">1.14.13.-</ecNumber>
    </submittedName>
</protein>
<dbReference type="Proteomes" id="UP001609175">
    <property type="component" value="Unassembled WGS sequence"/>
</dbReference>
<dbReference type="EMBL" id="JBIMSO010000032">
    <property type="protein sequence ID" value="MFH5207966.1"/>
    <property type="molecule type" value="Genomic_DNA"/>
</dbReference>
<evidence type="ECO:0000313" key="1">
    <source>
        <dbReference type="EMBL" id="MFH5207966.1"/>
    </source>
</evidence>
<dbReference type="PANTHER" id="PTHR42877:SF4">
    <property type="entry name" value="FAD_NAD(P)-BINDING DOMAIN-CONTAINING PROTEIN-RELATED"/>
    <property type="match status" value="1"/>
</dbReference>
<reference evidence="1 2" key="1">
    <citation type="submission" date="2024-10" db="EMBL/GenBank/DDBJ databases">
        <authorList>
            <person name="Riesco R."/>
        </authorList>
    </citation>
    <scope>NUCLEOTIDE SEQUENCE [LARGE SCALE GENOMIC DNA]</scope>
    <source>
        <strain evidence="1 2">NCIMB 15449</strain>
    </source>
</reference>